<gene>
    <name evidence="1" type="ORF">LCGC14_0852140</name>
</gene>
<sequence length="295" mass="31486">MAAGETTTGSLSGALPSVVADARIVKEFEGTWRRTCDIKQQKPNTGLSWTEFSLDQLARQSITETTDNRNFQQLSGTLQSIEPTMNQIIIKITDRTDRKIASVVLDKIGGLAGNAMSRGDDEDYLSLFSTFATTNSPGTGNPMSFGYISSAKTNITSNVTEPSMAEVFSVLHGRQIKDVQDEVLAGVGTYTVPEGLTEETFRKGFSGTVAGSNVFEDGNITVDGTPDANGATHSREGVIAAVGMEIKSEADRDLYFGGGADVASLTNEIAFAERKSGTTQVWAYRHLSDATAPTS</sequence>
<evidence type="ECO:0008006" key="2">
    <source>
        <dbReference type="Google" id="ProtNLM"/>
    </source>
</evidence>
<dbReference type="AlphaFoldDB" id="A0A0F9RUH1"/>
<name>A0A0F9RUH1_9ZZZZ</name>
<reference evidence="1" key="1">
    <citation type="journal article" date="2015" name="Nature">
        <title>Complex archaea that bridge the gap between prokaryotes and eukaryotes.</title>
        <authorList>
            <person name="Spang A."/>
            <person name="Saw J.H."/>
            <person name="Jorgensen S.L."/>
            <person name="Zaremba-Niedzwiedzka K."/>
            <person name="Martijn J."/>
            <person name="Lind A.E."/>
            <person name="van Eijk R."/>
            <person name="Schleper C."/>
            <person name="Guy L."/>
            <person name="Ettema T.J."/>
        </authorList>
    </citation>
    <scope>NUCLEOTIDE SEQUENCE</scope>
</reference>
<organism evidence="1">
    <name type="scientific">marine sediment metagenome</name>
    <dbReference type="NCBI Taxonomy" id="412755"/>
    <lineage>
        <taxon>unclassified sequences</taxon>
        <taxon>metagenomes</taxon>
        <taxon>ecological metagenomes</taxon>
    </lineage>
</organism>
<proteinExistence type="predicted"/>
<dbReference type="EMBL" id="LAZR01002545">
    <property type="protein sequence ID" value="KKN28641.1"/>
    <property type="molecule type" value="Genomic_DNA"/>
</dbReference>
<accession>A0A0F9RUH1</accession>
<comment type="caution">
    <text evidence="1">The sequence shown here is derived from an EMBL/GenBank/DDBJ whole genome shotgun (WGS) entry which is preliminary data.</text>
</comment>
<protein>
    <recommendedName>
        <fullName evidence="2">Capsid protein</fullName>
    </recommendedName>
</protein>
<evidence type="ECO:0000313" key="1">
    <source>
        <dbReference type="EMBL" id="KKN28641.1"/>
    </source>
</evidence>